<keyword evidence="3" id="KW-1185">Reference proteome</keyword>
<feature type="compositionally biased region" description="Acidic residues" evidence="1">
    <location>
        <begin position="61"/>
        <end position="73"/>
    </location>
</feature>
<dbReference type="Proteomes" id="UP001140094">
    <property type="component" value="Unassembled WGS sequence"/>
</dbReference>
<evidence type="ECO:0000313" key="2">
    <source>
        <dbReference type="EMBL" id="KAJ2808299.1"/>
    </source>
</evidence>
<evidence type="ECO:0000256" key="1">
    <source>
        <dbReference type="SAM" id="MobiDB-lite"/>
    </source>
</evidence>
<dbReference type="EMBL" id="JANBUO010000056">
    <property type="protein sequence ID" value="KAJ2808299.1"/>
    <property type="molecule type" value="Genomic_DNA"/>
</dbReference>
<feature type="region of interest" description="Disordered" evidence="1">
    <location>
        <begin position="1"/>
        <end position="77"/>
    </location>
</feature>
<accession>A0A9W8LWG4</accession>
<name>A0A9W8LWG4_9FUNG</name>
<dbReference type="AlphaFoldDB" id="A0A9W8LWG4"/>
<comment type="caution">
    <text evidence="2">The sequence shown here is derived from an EMBL/GenBank/DDBJ whole genome shotgun (WGS) entry which is preliminary data.</text>
</comment>
<gene>
    <name evidence="2" type="ORF">H4R20_000927</name>
</gene>
<sequence length="89" mass="9523">MVSEMNVDNRAAVVIPKDADGDTPMPDAEEDTPMLDAHDSDSAENNGDNDSTYADDGGLSAEEDDEDDDDEGEISVTEITLVYERASPV</sequence>
<proteinExistence type="predicted"/>
<reference evidence="2" key="1">
    <citation type="submission" date="2022-07" db="EMBL/GenBank/DDBJ databases">
        <title>Phylogenomic reconstructions and comparative analyses of Kickxellomycotina fungi.</title>
        <authorList>
            <person name="Reynolds N.K."/>
            <person name="Stajich J.E."/>
            <person name="Barry K."/>
            <person name="Grigoriev I.V."/>
            <person name="Crous P."/>
            <person name="Smith M.E."/>
        </authorList>
    </citation>
    <scope>NUCLEOTIDE SEQUENCE</scope>
    <source>
        <strain evidence="2">NRRL 1565</strain>
    </source>
</reference>
<feature type="compositionally biased region" description="Polar residues" evidence="1">
    <location>
        <begin position="43"/>
        <end position="52"/>
    </location>
</feature>
<evidence type="ECO:0000313" key="3">
    <source>
        <dbReference type="Proteomes" id="UP001140094"/>
    </source>
</evidence>
<protein>
    <submittedName>
        <fullName evidence="2">Uncharacterized protein</fullName>
    </submittedName>
</protein>
<organism evidence="2 3">
    <name type="scientific">Coemansia guatemalensis</name>
    <dbReference type="NCBI Taxonomy" id="2761395"/>
    <lineage>
        <taxon>Eukaryota</taxon>
        <taxon>Fungi</taxon>
        <taxon>Fungi incertae sedis</taxon>
        <taxon>Zoopagomycota</taxon>
        <taxon>Kickxellomycotina</taxon>
        <taxon>Kickxellomycetes</taxon>
        <taxon>Kickxellales</taxon>
        <taxon>Kickxellaceae</taxon>
        <taxon>Coemansia</taxon>
    </lineage>
</organism>